<name>A0A840Y3Y6_9PROT</name>
<dbReference type="InterPro" id="IPR028992">
    <property type="entry name" value="Hedgehog/Intein_dom"/>
</dbReference>
<dbReference type="RefSeq" id="WP_184486475.1">
    <property type="nucleotide sequence ID" value="NZ_JACIJE010000009.1"/>
</dbReference>
<accession>A0A840Y3Y6</accession>
<organism evidence="3 4">
    <name type="scientific">Neoroseomonas alkaliterrae</name>
    <dbReference type="NCBI Taxonomy" id="1452450"/>
    <lineage>
        <taxon>Bacteria</taxon>
        <taxon>Pseudomonadati</taxon>
        <taxon>Pseudomonadota</taxon>
        <taxon>Alphaproteobacteria</taxon>
        <taxon>Acetobacterales</taxon>
        <taxon>Acetobacteraceae</taxon>
        <taxon>Neoroseomonas</taxon>
    </lineage>
</organism>
<evidence type="ECO:0000256" key="1">
    <source>
        <dbReference type="SAM" id="MobiDB-lite"/>
    </source>
</evidence>
<proteinExistence type="predicted"/>
<protein>
    <recommendedName>
        <fullName evidence="2">Hedgehog/Intein (Hint) domain-containing protein</fullName>
    </recommendedName>
</protein>
<gene>
    <name evidence="3" type="ORF">FHS88_003230</name>
</gene>
<feature type="region of interest" description="Disordered" evidence="1">
    <location>
        <begin position="165"/>
        <end position="204"/>
    </location>
</feature>
<keyword evidence="4" id="KW-1185">Reference proteome</keyword>
<evidence type="ECO:0000259" key="2">
    <source>
        <dbReference type="Pfam" id="PF13403"/>
    </source>
</evidence>
<sequence length="204" mass="20836">MAPPEPVRGLIAGTPVLTPAGPVPVEALQPGMLVLAVSGAAAPFRTLAAVRRGWGQGPAIRIRAGALDDGTPQQDLLLPAAHALLLDGALIETGALVDGHGILPEPGAAPFALVELVLDSHDAVLAAGCAVEAIPPAPGAPDCAPRRGPDAALRARLSWRAERMGWAAPMPEEPPPPEAAGFRERLDDAPLSPFELDLPPRGAP</sequence>
<dbReference type="Pfam" id="PF13403">
    <property type="entry name" value="Hint_2"/>
    <property type="match status" value="1"/>
</dbReference>
<reference evidence="3 4" key="1">
    <citation type="submission" date="2020-08" db="EMBL/GenBank/DDBJ databases">
        <title>Genomic Encyclopedia of Type Strains, Phase IV (KMG-IV): sequencing the most valuable type-strain genomes for metagenomic binning, comparative biology and taxonomic classification.</title>
        <authorList>
            <person name="Goeker M."/>
        </authorList>
    </citation>
    <scope>NUCLEOTIDE SEQUENCE [LARGE SCALE GENOMIC DNA]</scope>
    <source>
        <strain evidence="3 4">DSM 25895</strain>
    </source>
</reference>
<evidence type="ECO:0000313" key="4">
    <source>
        <dbReference type="Proteomes" id="UP000562254"/>
    </source>
</evidence>
<dbReference type="AlphaFoldDB" id="A0A840Y3Y6"/>
<evidence type="ECO:0000313" key="3">
    <source>
        <dbReference type="EMBL" id="MBB5691087.1"/>
    </source>
</evidence>
<dbReference type="InterPro" id="IPR036844">
    <property type="entry name" value="Hint_dom_sf"/>
</dbReference>
<comment type="caution">
    <text evidence="3">The sequence shown here is derived from an EMBL/GenBank/DDBJ whole genome shotgun (WGS) entry which is preliminary data.</text>
</comment>
<dbReference type="SUPFAM" id="SSF51294">
    <property type="entry name" value="Hedgehog/intein (Hint) domain"/>
    <property type="match status" value="1"/>
</dbReference>
<dbReference type="EMBL" id="JACIJE010000009">
    <property type="protein sequence ID" value="MBB5691087.1"/>
    <property type="molecule type" value="Genomic_DNA"/>
</dbReference>
<dbReference type="Proteomes" id="UP000562254">
    <property type="component" value="Unassembled WGS sequence"/>
</dbReference>
<feature type="domain" description="Hedgehog/Intein (Hint)" evidence="2">
    <location>
        <begin position="11"/>
        <end position="135"/>
    </location>
</feature>